<gene>
    <name evidence="1" type="ORF">LOK49_LG10G02001</name>
</gene>
<keyword evidence="2" id="KW-1185">Reference proteome</keyword>
<organism evidence="1 2">
    <name type="scientific">Camellia lanceoleosa</name>
    <dbReference type="NCBI Taxonomy" id="1840588"/>
    <lineage>
        <taxon>Eukaryota</taxon>
        <taxon>Viridiplantae</taxon>
        <taxon>Streptophyta</taxon>
        <taxon>Embryophyta</taxon>
        <taxon>Tracheophyta</taxon>
        <taxon>Spermatophyta</taxon>
        <taxon>Magnoliopsida</taxon>
        <taxon>eudicotyledons</taxon>
        <taxon>Gunneridae</taxon>
        <taxon>Pentapetalae</taxon>
        <taxon>asterids</taxon>
        <taxon>Ericales</taxon>
        <taxon>Theaceae</taxon>
        <taxon>Camellia</taxon>
    </lineage>
</organism>
<accession>A0ACC0GBF4</accession>
<dbReference type="EMBL" id="CM045767">
    <property type="protein sequence ID" value="KAI7998472.1"/>
    <property type="molecule type" value="Genomic_DNA"/>
</dbReference>
<protein>
    <submittedName>
        <fullName evidence="1">Uncharacterized protein</fullName>
    </submittedName>
</protein>
<proteinExistence type="predicted"/>
<comment type="caution">
    <text evidence="1">The sequence shown here is derived from an EMBL/GenBank/DDBJ whole genome shotgun (WGS) entry which is preliminary data.</text>
</comment>
<reference evidence="1 2" key="1">
    <citation type="journal article" date="2022" name="Plant J.">
        <title>Chromosome-level genome of Camellia lanceoleosa provides a valuable resource for understanding genome evolution and self-incompatibility.</title>
        <authorList>
            <person name="Gong W."/>
            <person name="Xiao S."/>
            <person name="Wang L."/>
            <person name="Liao Z."/>
            <person name="Chang Y."/>
            <person name="Mo W."/>
            <person name="Hu G."/>
            <person name="Li W."/>
            <person name="Zhao G."/>
            <person name="Zhu H."/>
            <person name="Hu X."/>
            <person name="Ji K."/>
            <person name="Xiang X."/>
            <person name="Song Q."/>
            <person name="Yuan D."/>
            <person name="Jin S."/>
            <person name="Zhang L."/>
        </authorList>
    </citation>
    <scope>NUCLEOTIDE SEQUENCE [LARGE SCALE GENOMIC DNA]</scope>
    <source>
        <strain evidence="1">SQ_2022a</strain>
    </source>
</reference>
<dbReference type="Proteomes" id="UP001060215">
    <property type="component" value="Chromosome 10"/>
</dbReference>
<name>A0ACC0GBF4_9ERIC</name>
<sequence length="233" mass="26198">MNLHPYTPSSISTPSSSSLPQLSLSPPNLHPNPKHQKLKEQTNTNYQKDQPIVDGFDNTMGWFSEVGSRVGDNLKRSLAAESKRSSSATHYLGILSFETAKTMSRLVSLYKSLDDIELVKLKKEVTKSKGVAFLNSKDEVFLLSLACAEKIEDLDKAATTVARLGHKCSDFGLNRFDLVYTDLKLGIIDLGKLEYASKDTEKRIDKMEKLVSATSPLHRLWKLYLNWKFQNES</sequence>
<evidence type="ECO:0000313" key="1">
    <source>
        <dbReference type="EMBL" id="KAI7998472.1"/>
    </source>
</evidence>
<evidence type="ECO:0000313" key="2">
    <source>
        <dbReference type="Proteomes" id="UP001060215"/>
    </source>
</evidence>